<dbReference type="PANTHER" id="PTHR48111:SF2">
    <property type="entry name" value="RESPONSE REGULATOR SAER"/>
    <property type="match status" value="1"/>
</dbReference>
<keyword evidence="3 12" id="KW-0597">Phosphoprotein</keyword>
<dbReference type="KEGG" id="sscz:RN70_01660"/>
<dbReference type="KEGG" id="ssch:LH95_01305"/>
<dbReference type="EMBL" id="POVK01000013">
    <property type="protein sequence ID" value="NHA33947.1"/>
    <property type="molecule type" value="Genomic_DNA"/>
</dbReference>
<dbReference type="Proteomes" id="UP000572988">
    <property type="component" value="Unassembled WGS sequence"/>
</dbReference>
<reference evidence="16 19" key="3">
    <citation type="submission" date="2020-11" db="EMBL/GenBank/DDBJ databases">
        <authorList>
            <consortium name="Pathogen Informatics"/>
        </authorList>
    </citation>
    <scope>NUCLEOTIDE SEQUENCE [LARGE SCALE GENOMIC DNA]</scope>
    <source>
        <strain evidence="16 19">NCTC12218</strain>
    </source>
</reference>
<dbReference type="InterPro" id="IPR039420">
    <property type="entry name" value="WalR-like"/>
</dbReference>
<dbReference type="EMBL" id="UHEF01000001">
    <property type="protein sequence ID" value="SUM86513.1"/>
    <property type="molecule type" value="Genomic_DNA"/>
</dbReference>
<evidence type="ECO:0000259" key="15">
    <source>
        <dbReference type="PROSITE" id="PS51755"/>
    </source>
</evidence>
<dbReference type="Pfam" id="PF00486">
    <property type="entry name" value="Trans_reg_C"/>
    <property type="match status" value="1"/>
</dbReference>
<dbReference type="CDD" id="cd17574">
    <property type="entry name" value="REC_OmpR"/>
    <property type="match status" value="1"/>
</dbReference>
<dbReference type="GO" id="GO:0006355">
    <property type="term" value="P:regulation of DNA-templated transcription"/>
    <property type="evidence" value="ECO:0007669"/>
    <property type="project" value="InterPro"/>
</dbReference>
<keyword evidence="7 13" id="KW-0238">DNA-binding</keyword>
<feature type="modified residue" description="4-aspartylphosphate" evidence="12">
    <location>
        <position position="51"/>
    </location>
</feature>
<dbReference type="GO" id="GO:0000156">
    <property type="term" value="F:phosphorelay response regulator activity"/>
    <property type="evidence" value="ECO:0007669"/>
    <property type="project" value="TreeGrafter"/>
</dbReference>
<dbReference type="OrthoDB" id="9790442at2"/>
<feature type="DNA-binding region" description="OmpR/PhoB-type" evidence="13">
    <location>
        <begin position="127"/>
        <end position="226"/>
    </location>
</feature>
<dbReference type="CDD" id="cd00383">
    <property type="entry name" value="trans_reg_C"/>
    <property type="match status" value="1"/>
</dbReference>
<dbReference type="InterPro" id="IPR036388">
    <property type="entry name" value="WH-like_DNA-bd_sf"/>
</dbReference>
<evidence type="ECO:0000256" key="8">
    <source>
        <dbReference type="ARBA" id="ARBA00023163"/>
    </source>
</evidence>
<reference evidence="18" key="2">
    <citation type="submission" date="2018-06" db="EMBL/GenBank/DDBJ databases">
        <authorList>
            <consortium name="Pathogen Informatics"/>
            <person name="Doyle S."/>
        </authorList>
    </citation>
    <scope>NUCLEOTIDE SEQUENCE [LARGE SCALE GENOMIC DNA]</scope>
    <source>
        <strain evidence="18">NCTC12218</strain>
    </source>
</reference>
<dbReference type="PANTHER" id="PTHR48111">
    <property type="entry name" value="REGULATOR OF RPOS"/>
    <property type="match status" value="1"/>
</dbReference>
<evidence type="ECO:0000313" key="17">
    <source>
        <dbReference type="EMBL" id="NHA33947.1"/>
    </source>
</evidence>
<dbReference type="FunFam" id="1.10.10.10:FF:000018">
    <property type="entry name" value="DNA-binding response regulator ResD"/>
    <property type="match status" value="1"/>
</dbReference>
<dbReference type="RefSeq" id="WP_016426001.1">
    <property type="nucleotide sequence ID" value="NZ_CABKRV010000002.1"/>
</dbReference>
<feature type="domain" description="OmpR/PhoB-type" evidence="15">
    <location>
        <begin position="127"/>
        <end position="226"/>
    </location>
</feature>
<keyword evidence="20" id="KW-1185">Reference proteome</keyword>
<dbReference type="EMBL" id="LR962863">
    <property type="protein sequence ID" value="CAD7358708.1"/>
    <property type="molecule type" value="Genomic_DNA"/>
</dbReference>
<dbReference type="PROSITE" id="PS50110">
    <property type="entry name" value="RESPONSE_REGULATORY"/>
    <property type="match status" value="1"/>
</dbReference>
<reference evidence="17 20" key="1">
    <citation type="submission" date="2018-01" db="EMBL/GenBank/DDBJ databases">
        <title>Complete genome sequence of Staphylococcus Scheliferi isolated from human.</title>
        <authorList>
            <person name="Abouelkhair M.A."/>
            <person name="Bemis D.A."/>
            <person name="Kania S.A."/>
        </authorList>
    </citation>
    <scope>NUCLEOTIDE SEQUENCE [LARGE SCALE GENOMIC DNA]</scope>
    <source>
        <strain evidence="17 20">ATCC 43808</strain>
    </source>
</reference>
<keyword evidence="8" id="KW-0804">Transcription</keyword>
<dbReference type="GO" id="GO:0000976">
    <property type="term" value="F:transcription cis-regulatory region binding"/>
    <property type="evidence" value="ECO:0007669"/>
    <property type="project" value="TreeGrafter"/>
</dbReference>
<dbReference type="InterPro" id="IPR016032">
    <property type="entry name" value="Sig_transdc_resp-reg_C-effctor"/>
</dbReference>
<evidence type="ECO:0000313" key="19">
    <source>
        <dbReference type="Proteomes" id="UP000264146"/>
    </source>
</evidence>
<protein>
    <recommendedName>
        <fullName evidence="9">Response regulator SaeR</fullName>
    </recommendedName>
    <alternativeName>
        <fullName evidence="11">Staphylococcal respiratory response protein A</fullName>
    </alternativeName>
    <alternativeName>
        <fullName evidence="10">Transcriptional regulatory protein SrrA</fullName>
    </alternativeName>
</protein>
<keyword evidence="2" id="KW-0963">Cytoplasm</keyword>
<dbReference type="AlphaFoldDB" id="A0A0K1A4X2"/>
<evidence type="ECO:0000256" key="7">
    <source>
        <dbReference type="ARBA" id="ARBA00023125"/>
    </source>
</evidence>
<evidence type="ECO:0000313" key="16">
    <source>
        <dbReference type="EMBL" id="CAD7358708.1"/>
    </source>
</evidence>
<evidence type="ECO:0000256" key="3">
    <source>
        <dbReference type="ARBA" id="ARBA00022553"/>
    </source>
</evidence>
<dbReference type="InterPro" id="IPR001789">
    <property type="entry name" value="Sig_transdc_resp-reg_receiver"/>
</dbReference>
<evidence type="ECO:0000313" key="18">
    <source>
        <dbReference type="EMBL" id="SUM86513.1"/>
    </source>
</evidence>
<dbReference type="FunFam" id="3.40.50.2300:FF:000001">
    <property type="entry name" value="DNA-binding response regulator PhoB"/>
    <property type="match status" value="1"/>
</dbReference>
<evidence type="ECO:0000259" key="14">
    <source>
        <dbReference type="PROSITE" id="PS50110"/>
    </source>
</evidence>
<dbReference type="InterPro" id="IPR001867">
    <property type="entry name" value="OmpR/PhoB-type_DNA-bd"/>
</dbReference>
<evidence type="ECO:0000256" key="5">
    <source>
        <dbReference type="ARBA" id="ARBA00023012"/>
    </source>
</evidence>
<sequence length="228" mass="26652">MAHILIVDDEQDIREICKTYFEYEGYHVSTASNGVEAMELLDTHVDVMVIDIMMPEMNGYEVVREMKNKGLDIPYIYLTAKTSEHDTIFGLMLGADDYVKKPFSPRELVIRVKNLLHRVNVTSPSTQDTIRCGKLVLNNLTKTVELEGELIPFRIKEFELLWHFANNESVALSKTDLLEQVWGYEYYEDMNTLNVHVHRIREKLEKYGYDDYIIATVWGLGYKFQRQI</sequence>
<dbReference type="Gene3D" id="1.10.10.10">
    <property type="entry name" value="Winged helix-like DNA-binding domain superfamily/Winged helix DNA-binding domain"/>
    <property type="match status" value="1"/>
</dbReference>
<evidence type="ECO:0000256" key="11">
    <source>
        <dbReference type="ARBA" id="ARBA00042383"/>
    </source>
</evidence>
<evidence type="ECO:0000256" key="2">
    <source>
        <dbReference type="ARBA" id="ARBA00022490"/>
    </source>
</evidence>
<keyword evidence="4" id="KW-0716">Sensory transduction</keyword>
<dbReference type="Gene3D" id="3.40.50.2300">
    <property type="match status" value="1"/>
</dbReference>
<keyword evidence="5" id="KW-0902">Two-component regulatory system</keyword>
<dbReference type="InterPro" id="IPR011006">
    <property type="entry name" value="CheY-like_superfamily"/>
</dbReference>
<evidence type="ECO:0000256" key="13">
    <source>
        <dbReference type="PROSITE-ProRule" id="PRU01091"/>
    </source>
</evidence>
<dbReference type="SMART" id="SM00448">
    <property type="entry name" value="REC"/>
    <property type="match status" value="1"/>
</dbReference>
<dbReference type="SMART" id="SM00862">
    <property type="entry name" value="Trans_reg_C"/>
    <property type="match status" value="1"/>
</dbReference>
<dbReference type="GeneID" id="72413389"/>
<dbReference type="GO" id="GO:0005829">
    <property type="term" value="C:cytosol"/>
    <property type="evidence" value="ECO:0007669"/>
    <property type="project" value="TreeGrafter"/>
</dbReference>
<proteinExistence type="predicted"/>
<comment type="subcellular location">
    <subcellularLocation>
        <location evidence="1">Cytoplasm</location>
    </subcellularLocation>
</comment>
<evidence type="ECO:0000256" key="1">
    <source>
        <dbReference type="ARBA" id="ARBA00004496"/>
    </source>
</evidence>
<dbReference type="Gene3D" id="6.10.250.690">
    <property type="match status" value="1"/>
</dbReference>
<evidence type="ECO:0000256" key="10">
    <source>
        <dbReference type="ARBA" id="ARBA00040489"/>
    </source>
</evidence>
<evidence type="ECO:0000256" key="12">
    <source>
        <dbReference type="PROSITE-ProRule" id="PRU00169"/>
    </source>
</evidence>
<dbReference type="SUPFAM" id="SSF46894">
    <property type="entry name" value="C-terminal effector domain of the bipartite response regulators"/>
    <property type="match status" value="1"/>
</dbReference>
<evidence type="ECO:0000256" key="4">
    <source>
        <dbReference type="ARBA" id="ARBA00022606"/>
    </source>
</evidence>
<evidence type="ECO:0000313" key="20">
    <source>
        <dbReference type="Proteomes" id="UP000572988"/>
    </source>
</evidence>
<keyword evidence="6" id="KW-0805">Transcription regulation</keyword>
<dbReference type="GO" id="GO:0032993">
    <property type="term" value="C:protein-DNA complex"/>
    <property type="evidence" value="ECO:0007669"/>
    <property type="project" value="TreeGrafter"/>
</dbReference>
<evidence type="ECO:0000256" key="9">
    <source>
        <dbReference type="ARBA" id="ARBA00040348"/>
    </source>
</evidence>
<organism evidence="18">
    <name type="scientific">Staphylococcus schleiferi</name>
    <dbReference type="NCBI Taxonomy" id="1295"/>
    <lineage>
        <taxon>Bacteria</taxon>
        <taxon>Bacillati</taxon>
        <taxon>Bacillota</taxon>
        <taxon>Bacilli</taxon>
        <taxon>Bacillales</taxon>
        <taxon>Staphylococcaceae</taxon>
        <taxon>Staphylococcus</taxon>
    </lineage>
</organism>
<dbReference type="STRING" id="1295.RN70_01660"/>
<dbReference type="Pfam" id="PF00072">
    <property type="entry name" value="Response_reg"/>
    <property type="match status" value="1"/>
</dbReference>
<gene>
    <name evidence="18" type="primary">saeR_1</name>
    <name evidence="17" type="ORF">C1O36_05295</name>
    <name evidence="18" type="ORF">NCTC12218_00289</name>
</gene>
<evidence type="ECO:0000256" key="6">
    <source>
        <dbReference type="ARBA" id="ARBA00023015"/>
    </source>
</evidence>
<name>A0A0K1A4X2_STASC</name>
<accession>A0A0K1A4X2</accession>
<dbReference type="SUPFAM" id="SSF52172">
    <property type="entry name" value="CheY-like"/>
    <property type="match status" value="1"/>
</dbReference>
<dbReference type="PROSITE" id="PS51755">
    <property type="entry name" value="OMPR_PHOB"/>
    <property type="match status" value="1"/>
</dbReference>
<feature type="domain" description="Response regulatory" evidence="14">
    <location>
        <begin position="3"/>
        <end position="116"/>
    </location>
</feature>
<dbReference type="Proteomes" id="UP000264146">
    <property type="component" value="Chromosome"/>
</dbReference>